<dbReference type="STRING" id="696762.PFRI_29770"/>
<dbReference type="Gene3D" id="1.20.1050.10">
    <property type="match status" value="1"/>
</dbReference>
<dbReference type="PANTHER" id="PTHR44051:SF8">
    <property type="entry name" value="GLUTATHIONE S-TRANSFERASE GSTA"/>
    <property type="match status" value="1"/>
</dbReference>
<comment type="caution">
    <text evidence="3">The sequence shown here is derived from an EMBL/GenBank/DDBJ whole genome shotgun (WGS) entry which is preliminary data.</text>
</comment>
<dbReference type="Pfam" id="PF00043">
    <property type="entry name" value="GST_C"/>
    <property type="match status" value="1"/>
</dbReference>
<evidence type="ECO:0000313" key="4">
    <source>
        <dbReference type="Proteomes" id="UP000184514"/>
    </source>
</evidence>
<dbReference type="SUPFAM" id="SSF52833">
    <property type="entry name" value="Thioredoxin-like"/>
    <property type="match status" value="1"/>
</dbReference>
<feature type="domain" description="GST N-terminal" evidence="1">
    <location>
        <begin position="15"/>
        <end position="96"/>
    </location>
</feature>
<name>A0A1L9NU99_9RHOB</name>
<accession>A0A1L9NU99</accession>
<dbReference type="InterPro" id="IPR010987">
    <property type="entry name" value="Glutathione-S-Trfase_C-like"/>
</dbReference>
<dbReference type="SFLD" id="SFLDG00358">
    <property type="entry name" value="Main_(cytGST)"/>
    <property type="match status" value="1"/>
</dbReference>
<dbReference type="InterPro" id="IPR040079">
    <property type="entry name" value="Glutathione_S-Trfase"/>
</dbReference>
<dbReference type="Gene3D" id="3.40.30.10">
    <property type="entry name" value="Glutaredoxin"/>
    <property type="match status" value="1"/>
</dbReference>
<dbReference type="RefSeq" id="WP_072631495.1">
    <property type="nucleotide sequence ID" value="NZ_JABBAN010000144.1"/>
</dbReference>
<sequence length="253" mass="28802">MAVIIPTNKSVEIFEGLHLYHGGISNCSMRVRMTLIEKGLDWESHHLDLKKKENITDDYFGINPNGLVPTLIDNGVVHIESNDIIDYLDETYAEPSLRHGDEAELMGWLHLAAAIHVPACKPYVYATKMAPKIKKTAEEQAKYNALQQNEELKNFHAKHEGDKNFSTSDLDKATAILDACFFKLEKTLEGRKWIMGDHYSLADISWIPLHFVIVGCGYSFEPYPNVIRWAEEFAKKDSFKEGVLKWCPDFADV</sequence>
<protein>
    <submittedName>
        <fullName evidence="3">Stringent starvation protein A</fullName>
    </submittedName>
</protein>
<evidence type="ECO:0000313" key="3">
    <source>
        <dbReference type="EMBL" id="OJI92811.1"/>
    </source>
</evidence>
<gene>
    <name evidence="3" type="primary">sspA</name>
    <name evidence="3" type="ORF">PFRI_29770</name>
</gene>
<dbReference type="EMBL" id="MLCB01000166">
    <property type="protein sequence ID" value="OJI92811.1"/>
    <property type="molecule type" value="Genomic_DNA"/>
</dbReference>
<dbReference type="InterPro" id="IPR004045">
    <property type="entry name" value="Glutathione_S-Trfase_N"/>
</dbReference>
<organism evidence="3 4">
    <name type="scientific">Planktotalea frisia</name>
    <dbReference type="NCBI Taxonomy" id="696762"/>
    <lineage>
        <taxon>Bacteria</taxon>
        <taxon>Pseudomonadati</taxon>
        <taxon>Pseudomonadota</taxon>
        <taxon>Alphaproteobacteria</taxon>
        <taxon>Rhodobacterales</taxon>
        <taxon>Paracoccaceae</taxon>
        <taxon>Planktotalea</taxon>
    </lineage>
</organism>
<proteinExistence type="predicted"/>
<dbReference type="InterPro" id="IPR036249">
    <property type="entry name" value="Thioredoxin-like_sf"/>
</dbReference>
<dbReference type="PROSITE" id="PS50404">
    <property type="entry name" value="GST_NTER"/>
    <property type="match status" value="1"/>
</dbReference>
<evidence type="ECO:0000259" key="1">
    <source>
        <dbReference type="PROSITE" id="PS50404"/>
    </source>
</evidence>
<dbReference type="PROSITE" id="PS50405">
    <property type="entry name" value="GST_CTER"/>
    <property type="match status" value="1"/>
</dbReference>
<dbReference type="AlphaFoldDB" id="A0A1L9NU99"/>
<dbReference type="CDD" id="cd00570">
    <property type="entry name" value="GST_N_family"/>
    <property type="match status" value="1"/>
</dbReference>
<dbReference type="OrthoDB" id="9810080at2"/>
<dbReference type="Pfam" id="PF13417">
    <property type="entry name" value="GST_N_3"/>
    <property type="match status" value="1"/>
</dbReference>
<dbReference type="SUPFAM" id="SSF47616">
    <property type="entry name" value="GST C-terminal domain-like"/>
    <property type="match status" value="1"/>
</dbReference>
<evidence type="ECO:0000259" key="2">
    <source>
        <dbReference type="PROSITE" id="PS50405"/>
    </source>
</evidence>
<dbReference type="SFLD" id="SFLDS00019">
    <property type="entry name" value="Glutathione_Transferase_(cytos"/>
    <property type="match status" value="1"/>
</dbReference>
<dbReference type="InterPro" id="IPR004046">
    <property type="entry name" value="GST_C"/>
</dbReference>
<dbReference type="InterPro" id="IPR036282">
    <property type="entry name" value="Glutathione-S-Trfase_C_sf"/>
</dbReference>
<keyword evidence="4" id="KW-1185">Reference proteome</keyword>
<dbReference type="Proteomes" id="UP000184514">
    <property type="component" value="Unassembled WGS sequence"/>
</dbReference>
<reference evidence="3 4" key="1">
    <citation type="submission" date="2016-10" db="EMBL/GenBank/DDBJ databases">
        <title>Genome sequence of Planktotalea frisia SH6-1.</title>
        <authorList>
            <person name="Poehlein A."/>
            <person name="Bakenhus I."/>
            <person name="Voget S."/>
            <person name="Brinkhoff T."/>
            <person name="Simon M."/>
        </authorList>
    </citation>
    <scope>NUCLEOTIDE SEQUENCE [LARGE SCALE GENOMIC DNA]</scope>
    <source>
        <strain evidence="3 4">SH6-1</strain>
    </source>
</reference>
<feature type="domain" description="GST C-terminal" evidence="2">
    <location>
        <begin position="98"/>
        <end position="253"/>
    </location>
</feature>
<dbReference type="PANTHER" id="PTHR44051">
    <property type="entry name" value="GLUTATHIONE S-TRANSFERASE-RELATED"/>
    <property type="match status" value="1"/>
</dbReference>